<keyword evidence="11 12" id="KW-0472">Membrane</keyword>
<dbReference type="RefSeq" id="WP_070127186.1">
    <property type="nucleotide sequence ID" value="NZ_MDHN01000041.1"/>
</dbReference>
<dbReference type="OrthoDB" id="9815607at2"/>
<evidence type="ECO:0000256" key="12">
    <source>
        <dbReference type="RuleBase" id="RU363101"/>
    </source>
</evidence>
<gene>
    <name evidence="13" type="ORF">BFC18_20090</name>
</gene>
<evidence type="ECO:0000256" key="7">
    <source>
        <dbReference type="ARBA" id="ARBA00022519"/>
    </source>
</evidence>
<keyword evidence="9 12" id="KW-0201">Cytochrome c-type biogenesis</keyword>
<accession>A0A1E7Z6A8</accession>
<evidence type="ECO:0000313" key="14">
    <source>
        <dbReference type="Proteomes" id="UP000175691"/>
    </source>
</evidence>
<comment type="function">
    <text evidence="1 12">Required for the export of heme to the periplasm for the biogenesis of c-type cytochromes.</text>
</comment>
<dbReference type="AlphaFoldDB" id="A0A1E7Z6A8"/>
<evidence type="ECO:0000256" key="3">
    <source>
        <dbReference type="ARBA" id="ARBA00008741"/>
    </source>
</evidence>
<dbReference type="PANTHER" id="PTHR37531:SF1">
    <property type="entry name" value="HEME EXPORTER PROTEIN D"/>
    <property type="match status" value="1"/>
</dbReference>
<evidence type="ECO:0000256" key="1">
    <source>
        <dbReference type="ARBA" id="ARBA00002442"/>
    </source>
</evidence>
<evidence type="ECO:0000256" key="9">
    <source>
        <dbReference type="ARBA" id="ARBA00022748"/>
    </source>
</evidence>
<evidence type="ECO:0000256" key="10">
    <source>
        <dbReference type="ARBA" id="ARBA00022989"/>
    </source>
</evidence>
<dbReference type="GO" id="GO:0005886">
    <property type="term" value="C:plasma membrane"/>
    <property type="evidence" value="ECO:0007669"/>
    <property type="project" value="UniProtKB-SubCell"/>
</dbReference>
<name>A0A1E7Z6A8_9ALTE</name>
<dbReference type="InterPro" id="IPR052075">
    <property type="entry name" value="Heme_exporter_D"/>
</dbReference>
<sequence>MQFESWADFWAMGGYAFYVWLSFGVALGAMALITIFSVIEHKRLIKQVVTEQQRKLRIQRAQQQALNDTTEPDRSN</sequence>
<dbReference type="InterPro" id="IPR007078">
    <property type="entry name" value="Haem_export_protD_CcmD"/>
</dbReference>
<dbReference type="Proteomes" id="UP000175691">
    <property type="component" value="Unassembled WGS sequence"/>
</dbReference>
<organism evidence="13 14">
    <name type="scientific">Alteromonas confluentis</name>
    <dbReference type="NCBI Taxonomy" id="1656094"/>
    <lineage>
        <taxon>Bacteria</taxon>
        <taxon>Pseudomonadati</taxon>
        <taxon>Pseudomonadota</taxon>
        <taxon>Gammaproteobacteria</taxon>
        <taxon>Alteromonadales</taxon>
        <taxon>Alteromonadaceae</taxon>
        <taxon>Alteromonas/Salinimonas group</taxon>
        <taxon>Alteromonas</taxon>
    </lineage>
</organism>
<evidence type="ECO:0000256" key="5">
    <source>
        <dbReference type="ARBA" id="ARBA00022448"/>
    </source>
</evidence>
<dbReference type="GO" id="GO:0017004">
    <property type="term" value="P:cytochrome complex assembly"/>
    <property type="evidence" value="ECO:0007669"/>
    <property type="project" value="UniProtKB-KW"/>
</dbReference>
<dbReference type="EMBL" id="MDHN01000041">
    <property type="protein sequence ID" value="OFC69040.1"/>
    <property type="molecule type" value="Genomic_DNA"/>
</dbReference>
<keyword evidence="7 12" id="KW-0997">Cell inner membrane</keyword>
<keyword evidence="6 12" id="KW-1003">Cell membrane</keyword>
<keyword evidence="5 12" id="KW-0813">Transport</keyword>
<proteinExistence type="inferred from homology"/>
<comment type="similarity">
    <text evidence="3 12">Belongs to the CcmD/CycX/HelD family.</text>
</comment>
<feature type="transmembrane region" description="Helical" evidence="12">
    <location>
        <begin position="15"/>
        <end position="39"/>
    </location>
</feature>
<evidence type="ECO:0000256" key="11">
    <source>
        <dbReference type="ARBA" id="ARBA00023136"/>
    </source>
</evidence>
<keyword evidence="14" id="KW-1185">Reference proteome</keyword>
<keyword evidence="10 12" id="KW-1133">Transmembrane helix</keyword>
<evidence type="ECO:0000313" key="13">
    <source>
        <dbReference type="EMBL" id="OFC69040.1"/>
    </source>
</evidence>
<evidence type="ECO:0000256" key="4">
    <source>
        <dbReference type="ARBA" id="ARBA00016461"/>
    </source>
</evidence>
<reference evidence="13 14" key="1">
    <citation type="submission" date="2016-08" db="EMBL/GenBank/DDBJ databases">
        <authorList>
            <person name="Seilhamer J.J."/>
        </authorList>
    </citation>
    <scope>NUCLEOTIDE SEQUENCE [LARGE SCALE GENOMIC DNA]</scope>
    <source>
        <strain evidence="13 14">KCTC 42603</strain>
    </source>
</reference>
<keyword evidence="8 12" id="KW-0812">Transmembrane</keyword>
<dbReference type="Pfam" id="PF04995">
    <property type="entry name" value="CcmD"/>
    <property type="match status" value="1"/>
</dbReference>
<evidence type="ECO:0000256" key="2">
    <source>
        <dbReference type="ARBA" id="ARBA00004377"/>
    </source>
</evidence>
<dbReference type="NCBIfam" id="TIGR03141">
    <property type="entry name" value="cytochro_ccmD"/>
    <property type="match status" value="1"/>
</dbReference>
<evidence type="ECO:0000256" key="6">
    <source>
        <dbReference type="ARBA" id="ARBA00022475"/>
    </source>
</evidence>
<dbReference type="GO" id="GO:0015886">
    <property type="term" value="P:heme transport"/>
    <property type="evidence" value="ECO:0007669"/>
    <property type="project" value="InterPro"/>
</dbReference>
<comment type="caution">
    <text evidence="13">The sequence shown here is derived from an EMBL/GenBank/DDBJ whole genome shotgun (WGS) entry which is preliminary data.</text>
</comment>
<protein>
    <recommendedName>
        <fullName evidence="4 12">Heme exporter protein D</fullName>
    </recommendedName>
</protein>
<dbReference type="PANTHER" id="PTHR37531">
    <property type="entry name" value="HEME EXPORTER PROTEIN D"/>
    <property type="match status" value="1"/>
</dbReference>
<evidence type="ECO:0000256" key="8">
    <source>
        <dbReference type="ARBA" id="ARBA00022692"/>
    </source>
</evidence>
<dbReference type="GO" id="GO:1903607">
    <property type="term" value="P:cytochrome c biosynthetic process"/>
    <property type="evidence" value="ECO:0007669"/>
    <property type="project" value="TreeGrafter"/>
</dbReference>
<comment type="subcellular location">
    <subcellularLocation>
        <location evidence="2 12">Cell inner membrane</location>
        <topology evidence="2 12">Single-pass membrane protein</topology>
    </subcellularLocation>
</comment>
<dbReference type="STRING" id="1656094.BFC18_20090"/>